<evidence type="ECO:0008006" key="5">
    <source>
        <dbReference type="Google" id="ProtNLM"/>
    </source>
</evidence>
<evidence type="ECO:0000259" key="2">
    <source>
        <dbReference type="Pfam" id="PF14341"/>
    </source>
</evidence>
<dbReference type="Proteomes" id="UP000388235">
    <property type="component" value="Chromosome"/>
</dbReference>
<feature type="domain" description="Type 4 fimbrial biogenesis protein PilX N-terminal" evidence="2">
    <location>
        <begin position="5"/>
        <end position="55"/>
    </location>
</feature>
<dbReference type="InterPro" id="IPR025746">
    <property type="entry name" value="PilX_N_dom"/>
</dbReference>
<sequence>MKRQRGGVLIASLVVLMLLTLIGLSGASSTTLEERMAGNFRDQRVAFEAAEAALAVGERWVESQTLAPITGAGSACFGADCFDASCSKGLCFNGTLSGALATDCRHSPTATPVHARGNALDVWNDTKRHRQLASQDELTGSIGGATYIVEFLCFVRLDPLAPPSVDAHGSAAFFRDHGEMFRITAMGRGATPNARAWVQSTYRKVR</sequence>
<accession>A0A5Q2QFU7</accession>
<proteinExistence type="predicted"/>
<evidence type="ECO:0000313" key="4">
    <source>
        <dbReference type="Proteomes" id="UP000388235"/>
    </source>
</evidence>
<feature type="domain" description="PilX/PilW C-terminal" evidence="1">
    <location>
        <begin position="104"/>
        <end position="204"/>
    </location>
</feature>
<dbReference type="Pfam" id="PF14341">
    <property type="entry name" value="PilX_N"/>
    <property type="match status" value="1"/>
</dbReference>
<dbReference type="KEGG" id="llp:GH975_10090"/>
<keyword evidence="4" id="KW-1185">Reference proteome</keyword>
<dbReference type="AlphaFoldDB" id="A0A5Q2QFU7"/>
<evidence type="ECO:0000313" key="3">
    <source>
        <dbReference type="EMBL" id="QGG80896.1"/>
    </source>
</evidence>
<protein>
    <recommendedName>
        <fullName evidence="5">Type 4 fimbrial biogenesis protein PilX N-terminal domain-containing protein</fullName>
    </recommendedName>
</protein>
<dbReference type="RefSeq" id="WP_153714399.1">
    <property type="nucleotide sequence ID" value="NZ_CP045871.1"/>
</dbReference>
<dbReference type="Pfam" id="PF13681">
    <property type="entry name" value="PilX"/>
    <property type="match status" value="1"/>
</dbReference>
<evidence type="ECO:0000259" key="1">
    <source>
        <dbReference type="Pfam" id="PF13681"/>
    </source>
</evidence>
<reference evidence="3 4" key="1">
    <citation type="submission" date="2019-11" db="EMBL/GenBank/DDBJ databases">
        <authorList>
            <person name="Khan S.A."/>
            <person name="Jeon C.O."/>
            <person name="Chun B.H."/>
        </authorList>
    </citation>
    <scope>NUCLEOTIDE SEQUENCE [LARGE SCALE GENOMIC DNA]</scope>
    <source>
        <strain evidence="3 4">IMCC 1097</strain>
    </source>
</reference>
<organism evidence="3 4">
    <name type="scientific">Litorivicinus lipolyticus</name>
    <dbReference type="NCBI Taxonomy" id="418701"/>
    <lineage>
        <taxon>Bacteria</taxon>
        <taxon>Pseudomonadati</taxon>
        <taxon>Pseudomonadota</taxon>
        <taxon>Gammaproteobacteria</taxon>
        <taxon>Oceanospirillales</taxon>
        <taxon>Litorivicinaceae</taxon>
        <taxon>Litorivicinus</taxon>
    </lineage>
</organism>
<dbReference type="InterPro" id="IPR025205">
    <property type="entry name" value="PilX/PilW_C"/>
</dbReference>
<name>A0A5Q2QFU7_9GAMM</name>
<gene>
    <name evidence="3" type="ORF">GH975_10090</name>
</gene>
<dbReference type="EMBL" id="CP045871">
    <property type="protein sequence ID" value="QGG80896.1"/>
    <property type="molecule type" value="Genomic_DNA"/>
</dbReference>
<dbReference type="OrthoDB" id="6199375at2"/>